<proteinExistence type="predicted"/>
<dbReference type="InterPro" id="IPR011011">
    <property type="entry name" value="Znf_FYVE_PHD"/>
</dbReference>
<comment type="caution">
    <text evidence="2">The sequence shown here is derived from an EMBL/GenBank/DDBJ whole genome shotgun (WGS) entry which is preliminary data.</text>
</comment>
<name>A0A167DYG3_COLIC</name>
<feature type="compositionally biased region" description="Basic and acidic residues" evidence="1">
    <location>
        <begin position="317"/>
        <end position="326"/>
    </location>
</feature>
<dbReference type="SUPFAM" id="SSF57903">
    <property type="entry name" value="FYVE/PHD zinc finger"/>
    <property type="match status" value="1"/>
</dbReference>
<feature type="region of interest" description="Disordered" evidence="1">
    <location>
        <begin position="315"/>
        <end position="358"/>
    </location>
</feature>
<evidence type="ECO:0000313" key="3">
    <source>
        <dbReference type="Proteomes" id="UP000076584"/>
    </source>
</evidence>
<dbReference type="CDD" id="cd04370">
    <property type="entry name" value="BAH"/>
    <property type="match status" value="1"/>
</dbReference>
<dbReference type="InterPro" id="IPR001025">
    <property type="entry name" value="BAH_dom"/>
</dbReference>
<evidence type="ECO:0000256" key="1">
    <source>
        <dbReference type="SAM" id="MobiDB-lite"/>
    </source>
</evidence>
<feature type="compositionally biased region" description="Polar residues" evidence="1">
    <location>
        <begin position="327"/>
        <end position="341"/>
    </location>
</feature>
<dbReference type="InterPro" id="IPR043151">
    <property type="entry name" value="BAH_sf"/>
</dbReference>
<dbReference type="PANTHER" id="PTHR46364">
    <property type="entry name" value="OS08G0421900 PROTEIN"/>
    <property type="match status" value="1"/>
</dbReference>
<keyword evidence="3" id="KW-1185">Reference proteome</keyword>
<evidence type="ECO:0000313" key="2">
    <source>
        <dbReference type="EMBL" id="KZL84491.1"/>
    </source>
</evidence>
<dbReference type="Proteomes" id="UP000076584">
    <property type="component" value="Unassembled WGS sequence"/>
</dbReference>
<dbReference type="Gene3D" id="2.30.30.490">
    <property type="match status" value="1"/>
</dbReference>
<dbReference type="OrthoDB" id="10259622at2759"/>
<protein>
    <submittedName>
        <fullName evidence="2">Bah domain-containing protein</fullName>
    </submittedName>
</protein>
<accession>A0A167DYG3</accession>
<dbReference type="GO" id="GO:0003682">
    <property type="term" value="F:chromatin binding"/>
    <property type="evidence" value="ECO:0007669"/>
    <property type="project" value="InterPro"/>
</dbReference>
<organism evidence="2 3">
    <name type="scientific">Colletotrichum incanum</name>
    <name type="common">Soybean anthracnose fungus</name>
    <dbReference type="NCBI Taxonomy" id="1573173"/>
    <lineage>
        <taxon>Eukaryota</taxon>
        <taxon>Fungi</taxon>
        <taxon>Dikarya</taxon>
        <taxon>Ascomycota</taxon>
        <taxon>Pezizomycotina</taxon>
        <taxon>Sordariomycetes</taxon>
        <taxon>Hypocreomycetidae</taxon>
        <taxon>Glomerellales</taxon>
        <taxon>Glomerellaceae</taxon>
        <taxon>Colletotrichum</taxon>
        <taxon>Colletotrichum spaethianum species complex</taxon>
    </lineage>
</organism>
<gene>
    <name evidence="2" type="ORF">CI238_12701</name>
</gene>
<dbReference type="SMART" id="SM00439">
    <property type="entry name" value="BAH"/>
    <property type="match status" value="1"/>
</dbReference>
<dbReference type="STRING" id="1573173.A0A167DYG3"/>
<reference evidence="2 3" key="1">
    <citation type="submission" date="2015-06" db="EMBL/GenBank/DDBJ databases">
        <title>Survival trade-offs in plant roots during colonization by closely related pathogenic and mutualistic fungi.</title>
        <authorList>
            <person name="Hacquard S."/>
            <person name="Kracher B."/>
            <person name="Hiruma K."/>
            <person name="Weinman A."/>
            <person name="Muench P."/>
            <person name="Garrido Oter R."/>
            <person name="Ver Loren van Themaat E."/>
            <person name="Dallerey J.-F."/>
            <person name="Damm U."/>
            <person name="Henrissat B."/>
            <person name="Lespinet O."/>
            <person name="Thon M."/>
            <person name="Kemen E."/>
            <person name="McHardy A.C."/>
            <person name="Schulze-Lefert P."/>
            <person name="O'Connell R.J."/>
        </authorList>
    </citation>
    <scope>NUCLEOTIDE SEQUENCE [LARGE SCALE GENOMIC DNA]</scope>
    <source>
        <strain evidence="2 3">MAFF 238704</strain>
    </source>
</reference>
<sequence>MSSTKRKRPLDRMKEATSPFVIRYTDRNFTHRKRRPNHDITPRAKTGLRQPCPFAPTGLFNGENDQEALGLDYSVLPEKDWDNMTQYNSFILNGVKYFREVFVHVANSQSVKLQGIEVEEAASNNRTSGGRRKSKSEGDWVVFILEIRASDKQHVYARAYWMYWPEELPEGTMDGERYPGGRQSYHGRNELIASNHMDIINVISVTSPVDVEQWKEEDNQDAPEALYWRQALDYQTKQLSSVTRFCACQQPANFDKTLIGCPNGNCIAKWLHENCLQKDALARAYQRFVEERFHPFEESPATRVVQVTVSGMKKRERLPEDDKKESFSSSVCSATGDQTSEAEPRKDSRAPKKQLARTATLTTPSDIVTPSKALLSTFVKSVSGEPESVKANETGNEEFLEAKIVMDTDPPSIDIKVLSKEVALSGKGWTESLRCILCGSMIK</sequence>
<dbReference type="EMBL" id="LFIW01000872">
    <property type="protein sequence ID" value="KZL84491.1"/>
    <property type="molecule type" value="Genomic_DNA"/>
</dbReference>
<dbReference type="AlphaFoldDB" id="A0A167DYG3"/>
<dbReference type="PROSITE" id="PS51038">
    <property type="entry name" value="BAH"/>
    <property type="match status" value="1"/>
</dbReference>